<dbReference type="OrthoDB" id="1453820at2"/>
<dbReference type="AlphaFoldDB" id="A0A1M6HJ13"/>
<dbReference type="EMBL" id="FQYY01000012">
    <property type="protein sequence ID" value="SHJ22180.1"/>
    <property type="molecule type" value="Genomic_DNA"/>
</dbReference>
<dbReference type="STRING" id="579105.SAMN04488096_11211"/>
<sequence length="167" mass="19666">MKEIDRIHEKVSLEKPRGNKTIITVEGIKKPKVKLNIIKNIIIRFLQNDTLEDNSSQWSTLLPEKFIQILNLIDEHDIGNDDFLVFLEIAIYDLKNRNWEWYSSKSTINGFSIVFKNSFYPKSLWLIHSLNIPLSKIYIKDDVFGDYELYTFKDITSYGKLDGIQFD</sequence>
<reference evidence="1 2" key="1">
    <citation type="submission" date="2016-11" db="EMBL/GenBank/DDBJ databases">
        <authorList>
            <person name="Jaros S."/>
            <person name="Januszkiewicz K."/>
            <person name="Wedrychowicz H."/>
        </authorList>
    </citation>
    <scope>NUCLEOTIDE SEQUENCE [LARGE SCALE GENOMIC DNA]</scope>
    <source>
        <strain evidence="1 2">DSM 21425</strain>
    </source>
</reference>
<evidence type="ECO:0000313" key="1">
    <source>
        <dbReference type="EMBL" id="SHJ22180.1"/>
    </source>
</evidence>
<proteinExistence type="predicted"/>
<evidence type="ECO:0000313" key="2">
    <source>
        <dbReference type="Proteomes" id="UP000184225"/>
    </source>
</evidence>
<gene>
    <name evidence="1" type="ORF">SAMN04488096_11211</name>
</gene>
<protein>
    <submittedName>
        <fullName evidence="1">Uncharacterized protein</fullName>
    </submittedName>
</protein>
<keyword evidence="2" id="KW-1185">Reference proteome</keyword>
<accession>A0A1M6HJ13</accession>
<organism evidence="1 2">
    <name type="scientific">Mesonia phycicola</name>
    <dbReference type="NCBI Taxonomy" id="579105"/>
    <lineage>
        <taxon>Bacteria</taxon>
        <taxon>Pseudomonadati</taxon>
        <taxon>Bacteroidota</taxon>
        <taxon>Flavobacteriia</taxon>
        <taxon>Flavobacteriales</taxon>
        <taxon>Flavobacteriaceae</taxon>
        <taxon>Mesonia</taxon>
    </lineage>
</organism>
<dbReference type="RefSeq" id="WP_073153597.1">
    <property type="nucleotide sequence ID" value="NZ_FQYY01000012.1"/>
</dbReference>
<dbReference type="Proteomes" id="UP000184225">
    <property type="component" value="Unassembled WGS sequence"/>
</dbReference>
<name>A0A1M6HJ13_9FLAO</name>